<sequence>MRKGNSTKPIKTSETSFLNSSPLLPSINTDTRAAALKIHNKKYQRFQKKETYKSTLEVLQVFTH</sequence>
<dbReference type="Proteomes" id="UP000070341">
    <property type="component" value="Unassembled WGS sequence"/>
</dbReference>
<accession>A0A133UYN8</accession>
<comment type="caution">
    <text evidence="1">The sequence shown here is derived from an EMBL/GenBank/DDBJ whole genome shotgun (WGS) entry which is preliminary data.</text>
</comment>
<evidence type="ECO:0000313" key="2">
    <source>
        <dbReference type="Proteomes" id="UP000070341"/>
    </source>
</evidence>
<name>A0A133UYN8_9EURY</name>
<organism evidence="1 2">
    <name type="scientific">candidate division MSBL1 archaeon SCGC-AAA259M10</name>
    <dbReference type="NCBI Taxonomy" id="1698270"/>
    <lineage>
        <taxon>Archaea</taxon>
        <taxon>Methanobacteriati</taxon>
        <taxon>Methanobacteriota</taxon>
        <taxon>candidate division MSBL1</taxon>
    </lineage>
</organism>
<evidence type="ECO:0000313" key="1">
    <source>
        <dbReference type="EMBL" id="KXA99320.1"/>
    </source>
</evidence>
<dbReference type="EMBL" id="LHXU01000057">
    <property type="protein sequence ID" value="KXA99320.1"/>
    <property type="molecule type" value="Genomic_DNA"/>
</dbReference>
<keyword evidence="2" id="KW-1185">Reference proteome</keyword>
<dbReference type="AlphaFoldDB" id="A0A133UYN8"/>
<protein>
    <submittedName>
        <fullName evidence="1">Uncharacterized protein</fullName>
    </submittedName>
</protein>
<proteinExistence type="predicted"/>
<gene>
    <name evidence="1" type="ORF">AKJ40_03405</name>
</gene>
<reference evidence="1 2" key="1">
    <citation type="journal article" date="2016" name="Sci. Rep.">
        <title>Metabolic traits of an uncultured archaeal lineage -MSBL1- from brine pools of the Red Sea.</title>
        <authorList>
            <person name="Mwirichia R."/>
            <person name="Alam I."/>
            <person name="Rashid M."/>
            <person name="Vinu M."/>
            <person name="Ba-Alawi W."/>
            <person name="Anthony Kamau A."/>
            <person name="Kamanda Ngugi D."/>
            <person name="Goker M."/>
            <person name="Klenk H.P."/>
            <person name="Bajic V."/>
            <person name="Stingl U."/>
        </authorList>
    </citation>
    <scope>NUCLEOTIDE SEQUENCE [LARGE SCALE GENOMIC DNA]</scope>
    <source>
        <strain evidence="1">SCGC-AAA259M10</strain>
    </source>
</reference>